<accession>A0A3Q2Q9E2</accession>
<dbReference type="Gene3D" id="3.90.215.10">
    <property type="entry name" value="Gamma Fibrinogen, chain A, domain 1"/>
    <property type="match status" value="1"/>
</dbReference>
<evidence type="ECO:0000256" key="2">
    <source>
        <dbReference type="SAM" id="SignalP"/>
    </source>
</evidence>
<dbReference type="PANTHER" id="PTHR19143:SF225">
    <property type="entry name" value="MICROFIBRIL-ASSOCIATED GLYCOPROTEIN 4"/>
    <property type="match status" value="1"/>
</dbReference>
<dbReference type="FunFam" id="3.90.215.10:FF:000001">
    <property type="entry name" value="Tenascin isoform 1"/>
    <property type="match status" value="1"/>
</dbReference>
<dbReference type="NCBIfam" id="NF040941">
    <property type="entry name" value="GGGWT_bact"/>
    <property type="match status" value="1"/>
</dbReference>
<feature type="signal peptide" evidence="2">
    <location>
        <begin position="1"/>
        <end position="23"/>
    </location>
</feature>
<proteinExistence type="predicted"/>
<dbReference type="AlphaFoldDB" id="A0A3Q2Q9E2"/>
<dbReference type="Proteomes" id="UP000265000">
    <property type="component" value="Unplaced"/>
</dbReference>
<dbReference type="GO" id="GO:0005615">
    <property type="term" value="C:extracellular space"/>
    <property type="evidence" value="ECO:0007669"/>
    <property type="project" value="TreeGrafter"/>
</dbReference>
<evidence type="ECO:0000259" key="3">
    <source>
        <dbReference type="PROSITE" id="PS51406"/>
    </source>
</evidence>
<dbReference type="InterPro" id="IPR050373">
    <property type="entry name" value="Fibrinogen_C-term_domain"/>
</dbReference>
<dbReference type="Pfam" id="PF00147">
    <property type="entry name" value="Fibrinogen_C"/>
    <property type="match status" value="1"/>
</dbReference>
<feature type="domain" description="Fibrinogen C-terminal" evidence="3">
    <location>
        <begin position="22"/>
        <end position="240"/>
    </location>
</feature>
<dbReference type="CDD" id="cd00087">
    <property type="entry name" value="FReD"/>
    <property type="match status" value="1"/>
</dbReference>
<name>A0A3Q2Q9E2_FUNHE</name>
<protein>
    <submittedName>
        <fullName evidence="4">Microfibril-associated glycoprotein 4-like</fullName>
    </submittedName>
</protein>
<dbReference type="SMART" id="SM00186">
    <property type="entry name" value="FBG"/>
    <property type="match status" value="1"/>
</dbReference>
<dbReference type="Ensembl" id="ENSFHET00000011302.1">
    <property type="protein sequence ID" value="ENSFHEP00000023054.1"/>
    <property type="gene ID" value="ENSFHEG00000003820.1"/>
</dbReference>
<dbReference type="GO" id="GO:0048251">
    <property type="term" value="P:elastic fiber assembly"/>
    <property type="evidence" value="ECO:0007669"/>
    <property type="project" value="TreeGrafter"/>
</dbReference>
<organism evidence="4 5">
    <name type="scientific">Fundulus heteroclitus</name>
    <name type="common">Killifish</name>
    <name type="synonym">Mummichog</name>
    <dbReference type="NCBI Taxonomy" id="8078"/>
    <lineage>
        <taxon>Eukaryota</taxon>
        <taxon>Metazoa</taxon>
        <taxon>Chordata</taxon>
        <taxon>Craniata</taxon>
        <taxon>Vertebrata</taxon>
        <taxon>Euteleostomi</taxon>
        <taxon>Actinopterygii</taxon>
        <taxon>Neopterygii</taxon>
        <taxon>Teleostei</taxon>
        <taxon>Neoteleostei</taxon>
        <taxon>Acanthomorphata</taxon>
        <taxon>Ovalentaria</taxon>
        <taxon>Atherinomorphae</taxon>
        <taxon>Cyprinodontiformes</taxon>
        <taxon>Fundulidae</taxon>
        <taxon>Fundulus</taxon>
    </lineage>
</organism>
<reference evidence="4" key="2">
    <citation type="submission" date="2025-09" db="UniProtKB">
        <authorList>
            <consortium name="Ensembl"/>
        </authorList>
    </citation>
    <scope>IDENTIFICATION</scope>
</reference>
<evidence type="ECO:0000256" key="1">
    <source>
        <dbReference type="ARBA" id="ARBA00023157"/>
    </source>
</evidence>
<evidence type="ECO:0000313" key="5">
    <source>
        <dbReference type="Proteomes" id="UP000265000"/>
    </source>
</evidence>
<evidence type="ECO:0000313" key="4">
    <source>
        <dbReference type="Ensembl" id="ENSFHEP00000023054.1"/>
    </source>
</evidence>
<dbReference type="InterPro" id="IPR036056">
    <property type="entry name" value="Fibrinogen-like_C"/>
</dbReference>
<dbReference type="PANTHER" id="PTHR19143">
    <property type="entry name" value="FIBRINOGEN/TENASCIN/ANGIOPOEITIN"/>
    <property type="match status" value="1"/>
</dbReference>
<dbReference type="STRING" id="8078.ENSFHEP00000023054"/>
<dbReference type="PROSITE" id="PS51406">
    <property type="entry name" value="FIBRINOGEN_C_2"/>
    <property type="match status" value="1"/>
</dbReference>
<keyword evidence="1" id="KW-1015">Disulfide bond</keyword>
<dbReference type="InterPro" id="IPR014716">
    <property type="entry name" value="Fibrinogen_a/b/g_C_1"/>
</dbReference>
<dbReference type="InterPro" id="IPR002181">
    <property type="entry name" value="Fibrinogen_a/b/g_C_dom"/>
</dbReference>
<dbReference type="SUPFAM" id="SSF56496">
    <property type="entry name" value="Fibrinogen C-terminal domain-like"/>
    <property type="match status" value="1"/>
</dbReference>
<reference evidence="4" key="1">
    <citation type="submission" date="2025-08" db="UniProtKB">
        <authorList>
            <consortium name="Ensembl"/>
        </authorList>
    </citation>
    <scope>IDENTIFICATION</scope>
</reference>
<dbReference type="GeneTree" id="ENSGT00940000154615"/>
<keyword evidence="2" id="KW-0732">Signal</keyword>
<keyword evidence="5" id="KW-1185">Reference proteome</keyword>
<sequence length="240" mass="27216">HLLFKYLLSALLLPLVLLWRSCAALFLPLDCSDIYKHNHSTPSGVYTIYPVGATSAVQVYCDMKSLGGPWTVFQRRIDGSVNFYRPWAHYKIGFGNAAGEYWLGLKNLYHLCCKKKFELLVIMEDFEGSIEYARYCWFSVGPESLGYPLHVSGFINGGAGDSLSYHNGQKFSTYDKDHSANCPRLFLGAFWYNNCHLTNPNGVYRWGADDTIKGVGVEWSKWKGSNYSLKSINFMIRPVS</sequence>
<feature type="chain" id="PRO_5018736364" evidence="2">
    <location>
        <begin position="24"/>
        <end position="240"/>
    </location>
</feature>